<feature type="region of interest" description="Disordered" evidence="1">
    <location>
        <begin position="47"/>
        <end position="73"/>
    </location>
</feature>
<dbReference type="AlphaFoldDB" id="A0A836H7N9"/>
<evidence type="ECO:0000256" key="1">
    <source>
        <dbReference type="SAM" id="MobiDB-lite"/>
    </source>
</evidence>
<evidence type="ECO:0000313" key="2">
    <source>
        <dbReference type="EMBL" id="KAG5471598.1"/>
    </source>
</evidence>
<name>A0A836H7N9_9TRYP</name>
<feature type="compositionally biased region" description="Low complexity" evidence="1">
    <location>
        <begin position="55"/>
        <end position="67"/>
    </location>
</feature>
<feature type="region of interest" description="Disordered" evidence="1">
    <location>
        <begin position="342"/>
        <end position="383"/>
    </location>
</feature>
<evidence type="ECO:0000313" key="3">
    <source>
        <dbReference type="Proteomes" id="UP000674143"/>
    </source>
</evidence>
<dbReference type="EMBL" id="JAFHLR010000031">
    <property type="protein sequence ID" value="KAG5471598.1"/>
    <property type="molecule type" value="Genomic_DNA"/>
</dbReference>
<comment type="caution">
    <text evidence="2">The sequence shown here is derived from an EMBL/GenBank/DDBJ whole genome shotgun (WGS) entry which is preliminary data.</text>
</comment>
<dbReference type="Proteomes" id="UP000674143">
    <property type="component" value="Chromosome 31"/>
</dbReference>
<dbReference type="RefSeq" id="XP_067060715.1">
    <property type="nucleotide sequence ID" value="XM_067205163.1"/>
</dbReference>
<gene>
    <name evidence="2" type="ORF">LSCM4_03147</name>
</gene>
<dbReference type="KEGG" id="loi:92359097"/>
<reference evidence="2 3" key="1">
    <citation type="submission" date="2021-02" db="EMBL/GenBank/DDBJ databases">
        <title>Leishmania (Mundinia) orientalis Genome sequencing and assembly.</title>
        <authorList>
            <person name="Almutairi H."/>
            <person name="Gatherer D."/>
        </authorList>
    </citation>
    <scope>NUCLEOTIDE SEQUENCE [LARGE SCALE GENOMIC DNA]</scope>
    <source>
        <strain evidence="2">LSCM4</strain>
    </source>
</reference>
<accession>A0A836H7N9</accession>
<sequence length="919" mass="101724">MRAQRLYSRVSTALRFACVRSGTAAAVWTTIRHASTEAVLAEGEHDDALYDGGSDAPPAAAQEQAQGDEGKEEHADSLVSRLLSYVYCSSEREDSAHLALPIDHAALRRIKNIMKVKSKKELANALHDVRPLETPEDCTRYVNLTVSYIRQQARMEEKAQSACSATRARAAYLQRQLRDLRLSGLERNVVLRKACTLIEERRVPLVVASRLLRFRWPDELATVAGGVRQPYVMNLVRSWATEALQKNELEPRDARALLNNCAFALKSAVRRHARCRETESHGEIASFIGALATTASRDLQTPAKAEGLICLMWSVHLTGCPAPAAFWDAMVQRVVSMNEALGGELGTDPDTAAPEGRTSTSAITRSPSPSSAPPSTKPPRAGHFFTTLSTRQLYRFLMVLKLVKWDGDPTVLHHLADQTLRNVAFELEAANFDGHSSGESGEQRGAAKQSIAPFSFASPNAVHLDVSQQRPLQLPKSVAVRRIQQVSDLQPHEFLELLHLAGELGVPFSVSATRMADQLLIPLVPYLNAKQLILLLQVVRRTRSQSSTLLQAVIDHLVMRGAAGTYALPLAKATLKAAAKAPAVFQSVRLDDFVELFSTTCEAQHTLVRAAEVAAMGDLLYTLSRRYEETSLPGQRIREVVNLLCAQADRLVQLQVISSSTADRLLECTVLLRMRANKAQYPAVQELLASRAVAIDREERRREGRQERVMKRADALAAGAEEGQTPYPSSESPRWEQLSEEDLPQVTRAALSVYRELVYMFERMVTVKAVLTAKDFVLFALNMKKAGLYSILQGAQLFQQGHLEAKVSYTTPASLKAAQGLPRNLPAWMEKTVTSTVLTKLSNSRISPSDTDDDVLKVLGHVHCDAAKVDSVIAMMATSPLRELQRQRRVWLYIAELARRFGSEETKEAMMVYLKKALY</sequence>
<keyword evidence="3" id="KW-1185">Reference proteome</keyword>
<feature type="region of interest" description="Disordered" evidence="1">
    <location>
        <begin position="718"/>
        <end position="739"/>
    </location>
</feature>
<proteinExistence type="predicted"/>
<organism evidence="2 3">
    <name type="scientific">Leishmania orientalis</name>
    <dbReference type="NCBI Taxonomy" id="2249476"/>
    <lineage>
        <taxon>Eukaryota</taxon>
        <taxon>Discoba</taxon>
        <taxon>Euglenozoa</taxon>
        <taxon>Kinetoplastea</taxon>
        <taxon>Metakinetoplastina</taxon>
        <taxon>Trypanosomatida</taxon>
        <taxon>Trypanosomatidae</taxon>
        <taxon>Leishmaniinae</taxon>
        <taxon>Leishmania</taxon>
    </lineage>
</organism>
<dbReference type="GeneID" id="92359097"/>
<feature type="compositionally biased region" description="Low complexity" evidence="1">
    <location>
        <begin position="357"/>
        <end position="369"/>
    </location>
</feature>
<protein>
    <submittedName>
        <fullName evidence="2">Uncharacterized protein</fullName>
    </submittedName>
</protein>